<dbReference type="InterPro" id="IPR000719">
    <property type="entry name" value="Prot_kinase_dom"/>
</dbReference>
<dbReference type="Gene3D" id="1.10.510.10">
    <property type="entry name" value="Transferase(Phosphotransferase) domain 1"/>
    <property type="match status" value="1"/>
</dbReference>
<keyword evidence="3" id="KW-1133">Transmembrane helix</keyword>
<dbReference type="InterPro" id="IPR001245">
    <property type="entry name" value="Ser-Thr/Tyr_kinase_cat_dom"/>
</dbReference>
<gene>
    <name evidence="8" type="primary">Vigan.04G000100</name>
    <name evidence="8" type="ORF">VIGAN_04000100</name>
</gene>
<evidence type="ECO:0000313" key="8">
    <source>
        <dbReference type="EMBL" id="BAT82916.1"/>
    </source>
</evidence>
<protein>
    <recommendedName>
        <fullName evidence="7">Protein kinase domain-containing protein</fullName>
    </recommendedName>
</protein>
<dbReference type="EMBL" id="AP015037">
    <property type="protein sequence ID" value="BAT82916.1"/>
    <property type="molecule type" value="Genomic_DNA"/>
</dbReference>
<feature type="chain" id="PRO_5006617292" description="Protein kinase domain-containing protein" evidence="6">
    <location>
        <begin position="20"/>
        <end position="337"/>
    </location>
</feature>
<dbReference type="GO" id="GO:0004672">
    <property type="term" value="F:protein kinase activity"/>
    <property type="evidence" value="ECO:0007669"/>
    <property type="project" value="InterPro"/>
</dbReference>
<keyword evidence="1" id="KW-0812">Transmembrane</keyword>
<dbReference type="InterPro" id="IPR011009">
    <property type="entry name" value="Kinase-like_dom_sf"/>
</dbReference>
<evidence type="ECO:0000256" key="3">
    <source>
        <dbReference type="ARBA" id="ARBA00022989"/>
    </source>
</evidence>
<name>A0A0S3RQP2_PHAAN</name>
<dbReference type="PROSITE" id="PS50011">
    <property type="entry name" value="PROTEIN_KINASE_DOM"/>
    <property type="match status" value="1"/>
</dbReference>
<organism evidence="8 9">
    <name type="scientific">Vigna angularis var. angularis</name>
    <dbReference type="NCBI Taxonomy" id="157739"/>
    <lineage>
        <taxon>Eukaryota</taxon>
        <taxon>Viridiplantae</taxon>
        <taxon>Streptophyta</taxon>
        <taxon>Embryophyta</taxon>
        <taxon>Tracheophyta</taxon>
        <taxon>Spermatophyta</taxon>
        <taxon>Magnoliopsida</taxon>
        <taxon>eudicotyledons</taxon>
        <taxon>Gunneridae</taxon>
        <taxon>Pentapetalae</taxon>
        <taxon>rosids</taxon>
        <taxon>fabids</taxon>
        <taxon>Fabales</taxon>
        <taxon>Fabaceae</taxon>
        <taxon>Papilionoideae</taxon>
        <taxon>50 kb inversion clade</taxon>
        <taxon>NPAAA clade</taxon>
        <taxon>indigoferoid/millettioid clade</taxon>
        <taxon>Phaseoleae</taxon>
        <taxon>Vigna</taxon>
    </lineage>
</organism>
<accession>A0A0S3RQP2</accession>
<dbReference type="Gene3D" id="3.30.200.20">
    <property type="entry name" value="Phosphorylase Kinase, domain 1"/>
    <property type="match status" value="1"/>
</dbReference>
<evidence type="ECO:0000256" key="5">
    <source>
        <dbReference type="ARBA" id="ARBA00046288"/>
    </source>
</evidence>
<dbReference type="PANTHER" id="PTHR46084:SF9">
    <property type="entry name" value="LRR RECEPTOR-LIKE KINASE"/>
    <property type="match status" value="1"/>
</dbReference>
<dbReference type="Proteomes" id="UP000291084">
    <property type="component" value="Chromosome 4"/>
</dbReference>
<feature type="domain" description="Protein kinase" evidence="7">
    <location>
        <begin position="62"/>
        <end position="328"/>
    </location>
</feature>
<keyword evidence="9" id="KW-1185">Reference proteome</keyword>
<keyword evidence="4" id="KW-0472">Membrane</keyword>
<dbReference type="SUPFAM" id="SSF56112">
    <property type="entry name" value="Protein kinase-like (PK-like)"/>
    <property type="match status" value="1"/>
</dbReference>
<evidence type="ECO:0000256" key="6">
    <source>
        <dbReference type="SAM" id="SignalP"/>
    </source>
</evidence>
<evidence type="ECO:0000313" key="9">
    <source>
        <dbReference type="Proteomes" id="UP000291084"/>
    </source>
</evidence>
<dbReference type="AlphaFoldDB" id="A0A0S3RQP2"/>
<keyword evidence="2 6" id="KW-0732">Signal</keyword>
<dbReference type="GO" id="GO:0005524">
    <property type="term" value="F:ATP binding"/>
    <property type="evidence" value="ECO:0007669"/>
    <property type="project" value="InterPro"/>
</dbReference>
<evidence type="ECO:0000256" key="2">
    <source>
        <dbReference type="ARBA" id="ARBA00022729"/>
    </source>
</evidence>
<reference evidence="8 9" key="1">
    <citation type="journal article" date="2015" name="Sci. Rep.">
        <title>The power of single molecule real-time sequencing technology in the de novo assembly of a eukaryotic genome.</title>
        <authorList>
            <person name="Sakai H."/>
            <person name="Naito K."/>
            <person name="Ogiso-Tanaka E."/>
            <person name="Takahashi Y."/>
            <person name="Iseki K."/>
            <person name="Muto C."/>
            <person name="Satou K."/>
            <person name="Teruya K."/>
            <person name="Shiroma A."/>
            <person name="Shimoji M."/>
            <person name="Hirano T."/>
            <person name="Itoh T."/>
            <person name="Kaga A."/>
            <person name="Tomooka N."/>
        </authorList>
    </citation>
    <scope>NUCLEOTIDE SEQUENCE [LARGE SCALE GENOMIC DNA]</scope>
    <source>
        <strain evidence="9">cv. Shumari</strain>
    </source>
</reference>
<evidence type="ECO:0000256" key="1">
    <source>
        <dbReference type="ARBA" id="ARBA00022692"/>
    </source>
</evidence>
<feature type="signal peptide" evidence="6">
    <location>
        <begin position="1"/>
        <end position="19"/>
    </location>
</feature>
<comment type="subcellular location">
    <subcellularLocation>
        <location evidence="5">Endomembrane system</location>
        <topology evidence="5">Single-pass type I membrane protein</topology>
    </subcellularLocation>
</comment>
<dbReference type="FunFam" id="3.30.200.20:FF:000489">
    <property type="entry name" value="Inactive receptor-like serine/threonine-protein kinase"/>
    <property type="match status" value="1"/>
</dbReference>
<dbReference type="Pfam" id="PF07714">
    <property type="entry name" value="PK_Tyr_Ser-Thr"/>
    <property type="match status" value="1"/>
</dbReference>
<proteinExistence type="predicted"/>
<sequence length="337" mass="38896">MVGSLFLVAVLAAFQRCNKKSSIIIPWKKSRSQKDQTPVYIDPEMLKDVRRYSRQELEVACEDFSNIIGSSPDSVVYKGTMKGGPEIAVISLCIREEHWTGYLELYFQREVADLAKLNHENIGKLLGYCREDTLFTRMLVFDYASNGTLHDHLHCYEKGCQFSWTRRMKIAIGIARGLKYLHTEVEPPFTISELNSSAVYLTEEFSPKLVDFESWKTILERSEKNSGSIGSQGAICVLPNSLEARHLDTKGNIFAFGVLLLELISRRPPYCKDKGYLVDWAKDYLERPDEMSSVLDPELKHFSHEDLKVICEMQIESRQFHYLRNLFFFIYKHHLVG</sequence>
<evidence type="ECO:0000256" key="4">
    <source>
        <dbReference type="ARBA" id="ARBA00023136"/>
    </source>
</evidence>
<evidence type="ECO:0000259" key="7">
    <source>
        <dbReference type="PROSITE" id="PS50011"/>
    </source>
</evidence>
<dbReference type="PANTHER" id="PTHR46084">
    <property type="entry name" value="PROTEIN MALE DISCOVERER 2"/>
    <property type="match status" value="1"/>
</dbReference>
<dbReference type="GO" id="GO:0012505">
    <property type="term" value="C:endomembrane system"/>
    <property type="evidence" value="ECO:0007669"/>
    <property type="project" value="UniProtKB-SubCell"/>
</dbReference>